<dbReference type="Gene3D" id="3.10.20.310">
    <property type="entry name" value="membrane protein fhac"/>
    <property type="match status" value="1"/>
</dbReference>
<keyword evidence="2" id="KW-1003">Cell membrane</keyword>
<evidence type="ECO:0000256" key="4">
    <source>
        <dbReference type="ARBA" id="ARBA00022692"/>
    </source>
</evidence>
<dbReference type="KEGG" id="dfg:B0537_03815"/>
<evidence type="ECO:0000256" key="2">
    <source>
        <dbReference type="ARBA" id="ARBA00022475"/>
    </source>
</evidence>
<evidence type="ECO:0000256" key="3">
    <source>
        <dbReference type="ARBA" id="ARBA00022618"/>
    </source>
</evidence>
<organism evidence="10 11">
    <name type="scientific">Desulforamulus ferrireducens</name>
    <dbReference type="NCBI Taxonomy" id="1833852"/>
    <lineage>
        <taxon>Bacteria</taxon>
        <taxon>Bacillati</taxon>
        <taxon>Bacillota</taxon>
        <taxon>Clostridia</taxon>
        <taxon>Eubacteriales</taxon>
        <taxon>Peptococcaceae</taxon>
        <taxon>Desulforamulus</taxon>
    </lineage>
</organism>
<keyword evidence="11" id="KW-1185">Reference proteome</keyword>
<dbReference type="Pfam" id="PF08478">
    <property type="entry name" value="POTRA_1"/>
    <property type="match status" value="1"/>
</dbReference>
<dbReference type="EMBL" id="CP019698">
    <property type="protein sequence ID" value="AQS60491.1"/>
    <property type="molecule type" value="Genomic_DNA"/>
</dbReference>
<evidence type="ECO:0000256" key="7">
    <source>
        <dbReference type="ARBA" id="ARBA00023306"/>
    </source>
</evidence>
<evidence type="ECO:0000313" key="10">
    <source>
        <dbReference type="EMBL" id="AQS60491.1"/>
    </source>
</evidence>
<protein>
    <submittedName>
        <fullName evidence="10">Cell division protein FtsQ</fullName>
    </submittedName>
</protein>
<keyword evidence="4 8" id="KW-0812">Transmembrane</keyword>
<gene>
    <name evidence="10" type="ORF">B0537_03815</name>
</gene>
<evidence type="ECO:0000256" key="5">
    <source>
        <dbReference type="ARBA" id="ARBA00022989"/>
    </source>
</evidence>
<evidence type="ECO:0000256" key="8">
    <source>
        <dbReference type="SAM" id="Phobius"/>
    </source>
</evidence>
<feature type="domain" description="POTRA" evidence="9">
    <location>
        <begin position="72"/>
        <end position="140"/>
    </location>
</feature>
<keyword evidence="6 8" id="KW-0472">Membrane</keyword>
<feature type="transmembrane region" description="Helical" evidence="8">
    <location>
        <begin position="49"/>
        <end position="67"/>
    </location>
</feature>
<proteinExistence type="predicted"/>
<reference evidence="10 11" key="1">
    <citation type="journal article" date="2016" name="Int. J. Syst. Evol. Microbiol.">
        <title>Desulfotomaculum ferrireducens sp. nov., a moderately thermophilic sulfate-reducing and dissimilatory Fe(III)-reducing bacterium isolated from compost.</title>
        <authorList>
            <person name="Yang G."/>
            <person name="Guo J."/>
            <person name="Zhuang L."/>
            <person name="Yuan Y."/>
            <person name="Zhou S."/>
        </authorList>
    </citation>
    <scope>NUCLEOTIDE SEQUENCE [LARGE SCALE GENOMIC DNA]</scope>
    <source>
        <strain evidence="10 11">GSS09</strain>
    </source>
</reference>
<dbReference type="Pfam" id="PF03799">
    <property type="entry name" value="FtsQ_DivIB_C"/>
    <property type="match status" value="1"/>
</dbReference>
<accession>A0A1S6J0D6</accession>
<evidence type="ECO:0000256" key="6">
    <source>
        <dbReference type="ARBA" id="ARBA00023136"/>
    </source>
</evidence>
<dbReference type="PANTHER" id="PTHR37820:SF1">
    <property type="entry name" value="CELL DIVISION PROTEIN FTSQ"/>
    <property type="match status" value="1"/>
</dbReference>
<comment type="subcellular location">
    <subcellularLocation>
        <location evidence="1">Membrane</location>
    </subcellularLocation>
</comment>
<keyword evidence="5 8" id="KW-1133">Transmembrane helix</keyword>
<dbReference type="Proteomes" id="UP000189464">
    <property type="component" value="Chromosome"/>
</dbReference>
<evidence type="ECO:0000313" key="11">
    <source>
        <dbReference type="Proteomes" id="UP000189464"/>
    </source>
</evidence>
<evidence type="ECO:0000256" key="1">
    <source>
        <dbReference type="ARBA" id="ARBA00004370"/>
    </source>
</evidence>
<dbReference type="STRING" id="1833852.B0537_03815"/>
<evidence type="ECO:0000259" key="9">
    <source>
        <dbReference type="PROSITE" id="PS51779"/>
    </source>
</evidence>
<dbReference type="InterPro" id="IPR050487">
    <property type="entry name" value="FtsQ_DivIB"/>
</dbReference>
<sequence>MTLFLVLSWTSSYISVIIMSKLPLTENTRQGEGAVYRPRTGAPRKKNHLVQSVFFILLVAVAAYVILQSPIFEIREFVVTGNRQLPKEDLIKYSGLNYGANLFKVNLSDAEEKLSLVPLVKKATMERVLPDKIVINVVERKAVALVPWENSFIKVDSDGVYLQKGQIASALPIITGLQIKANGPGKKIDSEHLPVALNALTQLPRTLVMNLSEININEAGQIYLYTIDGVQGRMGLPTDLPYKANVFQQVISSIEQPGDEIEYVDLSNPKVPVVKYTRQQEGSQ</sequence>
<dbReference type="InterPro" id="IPR034746">
    <property type="entry name" value="POTRA"/>
</dbReference>
<dbReference type="GO" id="GO:0005886">
    <property type="term" value="C:plasma membrane"/>
    <property type="evidence" value="ECO:0007669"/>
    <property type="project" value="TreeGrafter"/>
</dbReference>
<dbReference type="PROSITE" id="PS51779">
    <property type="entry name" value="POTRA"/>
    <property type="match status" value="1"/>
</dbReference>
<keyword evidence="3 10" id="KW-0132">Cell division</keyword>
<dbReference type="InterPro" id="IPR013685">
    <property type="entry name" value="POTRA_FtsQ_type"/>
</dbReference>
<dbReference type="InterPro" id="IPR005548">
    <property type="entry name" value="Cell_div_FtsQ/DivIB_C"/>
</dbReference>
<dbReference type="GO" id="GO:0051301">
    <property type="term" value="P:cell division"/>
    <property type="evidence" value="ECO:0007669"/>
    <property type="project" value="UniProtKB-KW"/>
</dbReference>
<dbReference type="PANTHER" id="PTHR37820">
    <property type="entry name" value="CELL DIVISION PROTEIN DIVIB"/>
    <property type="match status" value="1"/>
</dbReference>
<name>A0A1S6J0D6_9FIRM</name>
<dbReference type="AlphaFoldDB" id="A0A1S6J0D6"/>
<keyword evidence="7" id="KW-0131">Cell cycle</keyword>
<dbReference type="Gene3D" id="3.40.50.10960">
    <property type="match status" value="1"/>
</dbReference>